<evidence type="ECO:0000256" key="4">
    <source>
        <dbReference type="ARBA" id="ARBA00020268"/>
    </source>
</evidence>
<keyword evidence="15" id="KW-1185">Reference proteome</keyword>
<gene>
    <name evidence="14" type="ORF">H8923_14095</name>
</gene>
<evidence type="ECO:0000256" key="7">
    <source>
        <dbReference type="ARBA" id="ARBA00022475"/>
    </source>
</evidence>
<evidence type="ECO:0000256" key="5">
    <source>
        <dbReference type="ARBA" id="ARBA00022448"/>
    </source>
</evidence>
<feature type="transmembrane region" description="Helical" evidence="13">
    <location>
        <begin position="422"/>
        <end position="443"/>
    </location>
</feature>
<organism evidence="14 15">
    <name type="scientific">Romboutsia faecis</name>
    <dbReference type="NCBI Taxonomy" id="2764597"/>
    <lineage>
        <taxon>Bacteria</taxon>
        <taxon>Bacillati</taxon>
        <taxon>Bacillota</taxon>
        <taxon>Clostridia</taxon>
        <taxon>Peptostreptococcales</taxon>
        <taxon>Peptostreptococcaceae</taxon>
        <taxon>Romboutsia</taxon>
    </lineage>
</organism>
<evidence type="ECO:0000256" key="3">
    <source>
        <dbReference type="ARBA" id="ARBA00010199"/>
    </source>
</evidence>
<comment type="function">
    <text evidence="1">Multidrug efflux pump.</text>
</comment>
<keyword evidence="11 13" id="KW-0472">Membrane</keyword>
<comment type="similarity">
    <text evidence="3">Belongs to the multi antimicrobial extrusion (MATE) (TC 2.A.66.1) family.</text>
</comment>
<feature type="transmembrane region" description="Helical" evidence="13">
    <location>
        <begin position="103"/>
        <end position="125"/>
    </location>
</feature>
<comment type="subcellular location">
    <subcellularLocation>
        <location evidence="2">Cell membrane</location>
        <topology evidence="2">Multi-pass membrane protein</topology>
    </subcellularLocation>
</comment>
<keyword evidence="8 13" id="KW-0812">Transmembrane</keyword>
<dbReference type="InterPro" id="IPR050222">
    <property type="entry name" value="MATE_MdtK"/>
</dbReference>
<keyword evidence="9 13" id="KW-1133">Transmembrane helix</keyword>
<protein>
    <recommendedName>
        <fullName evidence="4">Probable multidrug resistance protein NorM</fullName>
    </recommendedName>
    <alternativeName>
        <fullName evidence="12">Multidrug-efflux transporter</fullName>
    </alternativeName>
</protein>
<evidence type="ECO:0000256" key="8">
    <source>
        <dbReference type="ARBA" id="ARBA00022692"/>
    </source>
</evidence>
<proteinExistence type="inferred from homology"/>
<evidence type="ECO:0000256" key="10">
    <source>
        <dbReference type="ARBA" id="ARBA00023065"/>
    </source>
</evidence>
<comment type="caution">
    <text evidence="14">The sequence shown here is derived from an EMBL/GenBank/DDBJ whole genome shotgun (WGS) entry which is preliminary data.</text>
</comment>
<feature type="transmembrane region" description="Helical" evidence="13">
    <location>
        <begin position="137"/>
        <end position="158"/>
    </location>
</feature>
<feature type="transmembrane region" description="Helical" evidence="13">
    <location>
        <begin position="326"/>
        <end position="346"/>
    </location>
</feature>
<dbReference type="Pfam" id="PF01554">
    <property type="entry name" value="MatE"/>
    <property type="match status" value="2"/>
</dbReference>
<evidence type="ECO:0000256" key="2">
    <source>
        <dbReference type="ARBA" id="ARBA00004651"/>
    </source>
</evidence>
<feature type="transmembrane region" description="Helical" evidence="13">
    <location>
        <begin position="21"/>
        <end position="42"/>
    </location>
</feature>
<feature type="transmembrane region" description="Helical" evidence="13">
    <location>
        <begin position="200"/>
        <end position="224"/>
    </location>
</feature>
<sequence length="454" mass="50087">MIIDQTQDRENKMGVMSINKLLITMSLPMIISMLVQALYNVVDSMFVSQISENALSAVSLAFPLQNFMIAVSTGTGVGINAVLSKALGEKKYDEVNSAANNGIFLAVLSYILFLIIGVFFTRFFYECQTDITEIIEGGYSYLMICTTCSFGLFGQVVFERLMQSTGKTFYTMITQGLGAIINIILDPILIFGLFGFPKLGIAGAAIATIIGQIIAMLLAFYYNISKNDEIKIRIKGFKPNFETIKKIYSVGIPSIIMGSIGSVMTFGMNKILLVFTSTATAVFGVYFKLQSFVFMPVFGINNGMVPIISYNFGARNKERMIDTMKISIIYAVCIMIIGFIIIQIYPNSLLSIFNASTSMQKIGIPALKIISLSFLFAGFCIIVSSVFQALGKGVLSMFVSIARQLVVLLPVAYLLSKTGNLNMIWWAFPIAEMASVVLCVIFLKRIYYNVIKDI</sequence>
<name>A0ABR7JSJ9_9FIRM</name>
<dbReference type="PANTHER" id="PTHR43298:SF2">
    <property type="entry name" value="FMN_FAD EXPORTER YEEO-RELATED"/>
    <property type="match status" value="1"/>
</dbReference>
<dbReference type="Proteomes" id="UP000609849">
    <property type="component" value="Unassembled WGS sequence"/>
</dbReference>
<evidence type="ECO:0000313" key="14">
    <source>
        <dbReference type="EMBL" id="MBC5997890.1"/>
    </source>
</evidence>
<evidence type="ECO:0000256" key="1">
    <source>
        <dbReference type="ARBA" id="ARBA00003408"/>
    </source>
</evidence>
<dbReference type="PANTHER" id="PTHR43298">
    <property type="entry name" value="MULTIDRUG RESISTANCE PROTEIN NORM-RELATED"/>
    <property type="match status" value="1"/>
</dbReference>
<evidence type="ECO:0000256" key="11">
    <source>
        <dbReference type="ARBA" id="ARBA00023136"/>
    </source>
</evidence>
<evidence type="ECO:0000256" key="12">
    <source>
        <dbReference type="ARBA" id="ARBA00031636"/>
    </source>
</evidence>
<evidence type="ECO:0000256" key="9">
    <source>
        <dbReference type="ARBA" id="ARBA00022989"/>
    </source>
</evidence>
<accession>A0ABR7JSJ9</accession>
<feature type="transmembrane region" description="Helical" evidence="13">
    <location>
        <begin position="293"/>
        <end position="314"/>
    </location>
</feature>
<dbReference type="EMBL" id="JACRWE010000008">
    <property type="protein sequence ID" value="MBC5997890.1"/>
    <property type="molecule type" value="Genomic_DNA"/>
</dbReference>
<feature type="transmembrane region" description="Helical" evidence="13">
    <location>
        <begin position="170"/>
        <end position="194"/>
    </location>
</feature>
<reference evidence="14 15" key="1">
    <citation type="submission" date="2020-08" db="EMBL/GenBank/DDBJ databases">
        <authorList>
            <person name="Liu C."/>
            <person name="Sun Q."/>
        </authorList>
    </citation>
    <scope>NUCLEOTIDE SEQUENCE [LARGE SCALE GENOMIC DNA]</scope>
    <source>
        <strain evidence="14 15">NSJ-18</strain>
    </source>
</reference>
<dbReference type="InterPro" id="IPR002528">
    <property type="entry name" value="MATE_fam"/>
</dbReference>
<keyword evidence="6" id="KW-0050">Antiport</keyword>
<keyword evidence="7" id="KW-1003">Cell membrane</keyword>
<feature type="transmembrane region" description="Helical" evidence="13">
    <location>
        <begin position="62"/>
        <end position="83"/>
    </location>
</feature>
<evidence type="ECO:0000256" key="13">
    <source>
        <dbReference type="SAM" id="Phobius"/>
    </source>
</evidence>
<dbReference type="CDD" id="cd13144">
    <property type="entry name" value="MATE_like_4"/>
    <property type="match status" value="1"/>
</dbReference>
<feature type="transmembrane region" description="Helical" evidence="13">
    <location>
        <begin position="394"/>
        <end position="416"/>
    </location>
</feature>
<evidence type="ECO:0000256" key="6">
    <source>
        <dbReference type="ARBA" id="ARBA00022449"/>
    </source>
</evidence>
<feature type="transmembrane region" description="Helical" evidence="13">
    <location>
        <begin position="366"/>
        <end position="387"/>
    </location>
</feature>
<dbReference type="NCBIfam" id="TIGR00797">
    <property type="entry name" value="matE"/>
    <property type="match status" value="1"/>
</dbReference>
<dbReference type="InterPro" id="IPR048279">
    <property type="entry name" value="MdtK-like"/>
</dbReference>
<keyword evidence="10" id="KW-0406">Ion transport</keyword>
<keyword evidence="5" id="KW-0813">Transport</keyword>
<dbReference type="RefSeq" id="WP_153972578.1">
    <property type="nucleotide sequence ID" value="NZ_JACRWE010000008.1"/>
</dbReference>
<evidence type="ECO:0000313" key="15">
    <source>
        <dbReference type="Proteomes" id="UP000609849"/>
    </source>
</evidence>
<dbReference type="PIRSF" id="PIRSF006603">
    <property type="entry name" value="DinF"/>
    <property type="match status" value="1"/>
</dbReference>